<evidence type="ECO:0000256" key="6">
    <source>
        <dbReference type="ARBA" id="ARBA00022917"/>
    </source>
</evidence>
<keyword evidence="5 9" id="KW-0067">ATP-binding</keyword>
<evidence type="ECO:0000313" key="12">
    <source>
        <dbReference type="EMBL" id="TCG11205.1"/>
    </source>
</evidence>
<dbReference type="Pfam" id="PF13393">
    <property type="entry name" value="tRNA-synt_His"/>
    <property type="match status" value="1"/>
</dbReference>
<dbReference type="Gene3D" id="3.30.930.10">
    <property type="entry name" value="Bira Bifunctional Protein, Domain 2"/>
    <property type="match status" value="1"/>
</dbReference>
<dbReference type="CDD" id="cd00859">
    <property type="entry name" value="HisRS_anticodon"/>
    <property type="match status" value="1"/>
</dbReference>
<dbReference type="Proteomes" id="UP000291072">
    <property type="component" value="Unassembled WGS sequence"/>
</dbReference>
<dbReference type="EMBL" id="PSZP01000011">
    <property type="protein sequence ID" value="TCG11205.1"/>
    <property type="molecule type" value="Genomic_DNA"/>
</dbReference>
<dbReference type="InterPro" id="IPR004154">
    <property type="entry name" value="Anticodon-bd"/>
</dbReference>
<keyword evidence="13" id="KW-1185">Reference proteome</keyword>
<comment type="catalytic activity">
    <reaction evidence="8 9">
        <text>tRNA(His) + L-histidine + ATP = L-histidyl-tRNA(His) + AMP + diphosphate + H(+)</text>
        <dbReference type="Rhea" id="RHEA:17313"/>
        <dbReference type="Rhea" id="RHEA-COMP:9665"/>
        <dbReference type="Rhea" id="RHEA-COMP:9689"/>
        <dbReference type="ChEBI" id="CHEBI:15378"/>
        <dbReference type="ChEBI" id="CHEBI:30616"/>
        <dbReference type="ChEBI" id="CHEBI:33019"/>
        <dbReference type="ChEBI" id="CHEBI:57595"/>
        <dbReference type="ChEBI" id="CHEBI:78442"/>
        <dbReference type="ChEBI" id="CHEBI:78527"/>
        <dbReference type="ChEBI" id="CHEBI:456215"/>
        <dbReference type="EC" id="6.1.1.21"/>
    </reaction>
</comment>
<dbReference type="GO" id="GO:0005524">
    <property type="term" value="F:ATP binding"/>
    <property type="evidence" value="ECO:0007669"/>
    <property type="project" value="UniProtKB-UniRule"/>
</dbReference>
<evidence type="ECO:0000256" key="10">
    <source>
        <dbReference type="PIRSR" id="PIRSR001549-1"/>
    </source>
</evidence>
<organism evidence="12 13">
    <name type="scientific">Mycoplasma todarodis</name>
    <dbReference type="NCBI Taxonomy" id="1937191"/>
    <lineage>
        <taxon>Bacteria</taxon>
        <taxon>Bacillati</taxon>
        <taxon>Mycoplasmatota</taxon>
        <taxon>Mollicutes</taxon>
        <taxon>Mycoplasmataceae</taxon>
        <taxon>Mycoplasma</taxon>
    </lineage>
</organism>
<evidence type="ECO:0000256" key="1">
    <source>
        <dbReference type="ARBA" id="ARBA00008226"/>
    </source>
</evidence>
<evidence type="ECO:0000256" key="8">
    <source>
        <dbReference type="ARBA" id="ARBA00047639"/>
    </source>
</evidence>
<dbReference type="GO" id="GO:0005737">
    <property type="term" value="C:cytoplasm"/>
    <property type="evidence" value="ECO:0007669"/>
    <property type="project" value="UniProtKB-SubCell"/>
</dbReference>
<keyword evidence="7 9" id="KW-0030">Aminoacyl-tRNA synthetase</keyword>
<gene>
    <name evidence="9" type="primary">hisS</name>
    <name evidence="12" type="ORF">C4B25_02070</name>
</gene>
<evidence type="ECO:0000259" key="11">
    <source>
        <dbReference type="PROSITE" id="PS50862"/>
    </source>
</evidence>
<feature type="binding site" evidence="10">
    <location>
        <begin position="260"/>
        <end position="261"/>
    </location>
    <ligand>
        <name>L-histidine</name>
        <dbReference type="ChEBI" id="CHEBI:57595"/>
    </ligand>
</feature>
<evidence type="ECO:0000256" key="3">
    <source>
        <dbReference type="ARBA" id="ARBA00022598"/>
    </source>
</evidence>
<comment type="subcellular location">
    <subcellularLocation>
        <location evidence="9">Cytoplasm</location>
    </subcellularLocation>
</comment>
<evidence type="ECO:0000256" key="5">
    <source>
        <dbReference type="ARBA" id="ARBA00022840"/>
    </source>
</evidence>
<dbReference type="InterPro" id="IPR015807">
    <property type="entry name" value="His-tRNA-ligase"/>
</dbReference>
<dbReference type="EC" id="6.1.1.21" evidence="9"/>
<reference evidence="12 13" key="1">
    <citation type="submission" date="2018-02" db="EMBL/GenBank/DDBJ databases">
        <title>Mycoplasma marinum and Mycoplasma todarodis sp. nov., moderately halophilic and psychrotolerant mycoplasmas isolated from cephalopods.</title>
        <authorList>
            <person name="Viver T."/>
        </authorList>
    </citation>
    <scope>NUCLEOTIDE SEQUENCE [LARGE SCALE GENOMIC DNA]</scope>
    <source>
        <strain evidence="12 13">5H</strain>
    </source>
</reference>
<feature type="binding site" evidence="10">
    <location>
        <position position="125"/>
    </location>
    <ligand>
        <name>L-histidine</name>
        <dbReference type="ChEBI" id="CHEBI:57595"/>
    </ligand>
</feature>
<evidence type="ECO:0000256" key="9">
    <source>
        <dbReference type="HAMAP-Rule" id="MF_00127"/>
    </source>
</evidence>
<dbReference type="GO" id="GO:0004821">
    <property type="term" value="F:histidine-tRNA ligase activity"/>
    <property type="evidence" value="ECO:0007669"/>
    <property type="project" value="UniProtKB-UniRule"/>
</dbReference>
<dbReference type="GO" id="GO:0006427">
    <property type="term" value="P:histidyl-tRNA aminoacylation"/>
    <property type="evidence" value="ECO:0007669"/>
    <property type="project" value="UniProtKB-UniRule"/>
</dbReference>
<keyword evidence="6 9" id="KW-0648">Protein biosynthesis</keyword>
<feature type="binding site" evidence="10">
    <location>
        <begin position="80"/>
        <end position="82"/>
    </location>
    <ligand>
        <name>L-histidine</name>
        <dbReference type="ChEBI" id="CHEBI:57595"/>
    </ligand>
</feature>
<evidence type="ECO:0000256" key="7">
    <source>
        <dbReference type="ARBA" id="ARBA00023146"/>
    </source>
</evidence>
<dbReference type="PIRSF" id="PIRSF001549">
    <property type="entry name" value="His-tRNA_synth"/>
    <property type="match status" value="1"/>
</dbReference>
<dbReference type="NCBIfam" id="TIGR00442">
    <property type="entry name" value="hisS"/>
    <property type="match status" value="1"/>
</dbReference>
<evidence type="ECO:0000313" key="13">
    <source>
        <dbReference type="Proteomes" id="UP000291072"/>
    </source>
</evidence>
<dbReference type="AlphaFoldDB" id="A0A4R0XQP9"/>
<dbReference type="PANTHER" id="PTHR43707:SF1">
    <property type="entry name" value="HISTIDINE--TRNA LIGASE, MITOCHONDRIAL-RELATED"/>
    <property type="match status" value="1"/>
</dbReference>
<comment type="caution">
    <text evidence="12">The sequence shown here is derived from an EMBL/GenBank/DDBJ whole genome shotgun (WGS) entry which is preliminary data.</text>
</comment>
<dbReference type="Pfam" id="PF03129">
    <property type="entry name" value="HGTP_anticodon"/>
    <property type="match status" value="1"/>
</dbReference>
<dbReference type="InterPro" id="IPR006195">
    <property type="entry name" value="aa-tRNA-synth_II"/>
</dbReference>
<dbReference type="SUPFAM" id="SSF55681">
    <property type="entry name" value="Class II aaRS and biotin synthetases"/>
    <property type="match status" value="1"/>
</dbReference>
<dbReference type="CDD" id="cd00773">
    <property type="entry name" value="HisRS-like_core"/>
    <property type="match status" value="1"/>
</dbReference>
<feature type="domain" description="Aminoacyl-transfer RNA synthetases class-II family profile" evidence="11">
    <location>
        <begin position="22"/>
        <end position="324"/>
    </location>
</feature>
<dbReference type="RefSeq" id="WP_131613404.1">
    <property type="nucleotide sequence ID" value="NZ_PSZP01000011.1"/>
</dbReference>
<dbReference type="InterPro" id="IPR036621">
    <property type="entry name" value="Anticodon-bd_dom_sf"/>
</dbReference>
<dbReference type="SUPFAM" id="SSF52954">
    <property type="entry name" value="Class II aaRS ABD-related"/>
    <property type="match status" value="1"/>
</dbReference>
<dbReference type="OrthoDB" id="9800814at2"/>
<dbReference type="Gene3D" id="3.40.50.800">
    <property type="entry name" value="Anticodon-binding domain"/>
    <property type="match status" value="1"/>
</dbReference>
<keyword evidence="2 9" id="KW-0963">Cytoplasm</keyword>
<feature type="binding site" evidence="10">
    <location>
        <position position="256"/>
    </location>
    <ligand>
        <name>L-histidine</name>
        <dbReference type="ChEBI" id="CHEBI:57595"/>
    </ligand>
</feature>
<comment type="similarity">
    <text evidence="1 9">Belongs to the class-II aminoacyl-tRNA synthetase family.</text>
</comment>
<comment type="subunit">
    <text evidence="9">Homodimer.</text>
</comment>
<protein>
    <recommendedName>
        <fullName evidence="9">Histidine--tRNA ligase</fullName>
        <ecNumber evidence="9">6.1.1.21</ecNumber>
    </recommendedName>
    <alternativeName>
        <fullName evidence="9">Histidyl-tRNA synthetase</fullName>
        <shortName evidence="9">HisRS</shortName>
    </alternativeName>
</protein>
<feature type="binding site" evidence="10">
    <location>
        <position position="129"/>
    </location>
    <ligand>
        <name>L-histidine</name>
        <dbReference type="ChEBI" id="CHEBI:57595"/>
    </ligand>
</feature>
<dbReference type="HAMAP" id="MF_00127">
    <property type="entry name" value="His_tRNA_synth"/>
    <property type="match status" value="1"/>
</dbReference>
<feature type="binding site" evidence="10">
    <location>
        <position position="111"/>
    </location>
    <ligand>
        <name>L-histidine</name>
        <dbReference type="ChEBI" id="CHEBI:57595"/>
    </ligand>
</feature>
<dbReference type="PANTHER" id="PTHR43707">
    <property type="entry name" value="HISTIDYL-TRNA SYNTHETASE"/>
    <property type="match status" value="1"/>
</dbReference>
<accession>A0A4R0XQP9</accession>
<dbReference type="InterPro" id="IPR033656">
    <property type="entry name" value="HisRS_anticodon"/>
</dbReference>
<sequence>MFKRPKGTKDIYGQRQEHRTLVLKTLEGVASFYNFKEIETPIFESVDLFKRSVGETSDIVTKEMYEFKDKKGREFVLRPEGTAGTIRAFVENKMYAQSQPTKLFYNGPIFRYERPQKGRQRQFTQFGIELIGAKSPAADAEAIMMAHQMLMTLKIKNVKLLINSIGDANTRNNYSDALRKYFEDYKEQLTELSISRLEKNPLRILDDKIDGEKDFVKNAPKISEFYTNESKEYFEKVKKLLDGVMIPYEVSDKLVRGLDYYSETIFEFVSGSEAAGSQSTIIGGGRYDNLVEQFGGPSISGVGFGLGVERLVNEVEMVHGEIKPTVDAFVVNMDDETTIATSSLTYMLRTAGFVVEYNLKPMKLNKAFDKSKTVGAKFVIIFGKNELKNGKVVVKNQSNGEQEAVDLMELVDYLDERTEQ</sequence>
<keyword evidence="3 9" id="KW-0436">Ligase</keyword>
<dbReference type="InterPro" id="IPR004516">
    <property type="entry name" value="HisRS/HisZ"/>
</dbReference>
<keyword evidence="4 9" id="KW-0547">Nucleotide-binding</keyword>
<proteinExistence type="inferred from homology"/>
<name>A0A4R0XQP9_9MOLU</name>
<dbReference type="PROSITE" id="PS50862">
    <property type="entry name" value="AA_TRNA_LIGASE_II"/>
    <property type="match status" value="1"/>
</dbReference>
<evidence type="ECO:0000256" key="4">
    <source>
        <dbReference type="ARBA" id="ARBA00022741"/>
    </source>
</evidence>
<dbReference type="InterPro" id="IPR045864">
    <property type="entry name" value="aa-tRNA-synth_II/BPL/LPL"/>
</dbReference>
<evidence type="ECO:0000256" key="2">
    <source>
        <dbReference type="ARBA" id="ARBA00022490"/>
    </source>
</evidence>
<dbReference type="InterPro" id="IPR041715">
    <property type="entry name" value="HisRS-like_core"/>
</dbReference>